<feature type="transmembrane region" description="Helical" evidence="7">
    <location>
        <begin position="737"/>
        <end position="759"/>
    </location>
</feature>
<evidence type="ECO:0000256" key="3">
    <source>
        <dbReference type="ARBA" id="ARBA00022692"/>
    </source>
</evidence>
<feature type="transmembrane region" description="Helical" evidence="7">
    <location>
        <begin position="345"/>
        <end position="368"/>
    </location>
</feature>
<dbReference type="Proteomes" id="UP001217089">
    <property type="component" value="Unassembled WGS sequence"/>
</dbReference>
<feature type="transmembrane region" description="Helical" evidence="7">
    <location>
        <begin position="388"/>
        <end position="409"/>
    </location>
</feature>
<evidence type="ECO:0008006" key="10">
    <source>
        <dbReference type="Google" id="ProtNLM"/>
    </source>
</evidence>
<keyword evidence="5 7" id="KW-0472">Membrane</keyword>
<name>A0ABQ9E5F9_TEGGR</name>
<evidence type="ECO:0000313" key="9">
    <source>
        <dbReference type="Proteomes" id="UP001217089"/>
    </source>
</evidence>
<feature type="transmembrane region" description="Helical" evidence="7">
    <location>
        <begin position="566"/>
        <end position="593"/>
    </location>
</feature>
<feature type="transmembrane region" description="Helical" evidence="7">
    <location>
        <begin position="690"/>
        <end position="716"/>
    </location>
</feature>
<evidence type="ECO:0000256" key="2">
    <source>
        <dbReference type="ARBA" id="ARBA00007168"/>
    </source>
</evidence>
<evidence type="ECO:0000313" key="8">
    <source>
        <dbReference type="EMBL" id="KAJ8300653.1"/>
    </source>
</evidence>
<sequence>MRRILLYNESISTEGRTTGVVLTSNTLLVGLNSGYCAGKPCVEGIIKLTKWMPRTRREMVRKRRRNTWVFSYFLNSPEQEFPGNSLVSPENMIQTLKVQLKTGYARGNPIKLIYPTDSSGKVCGLDYADKPNVVYFDLLQCAKMGSAVIISGCPTPQVCVASCPSTYFTYLVGYATETAGGATATSERSKMICKYSVDATNSGANPNIKTLVDDEDCASYYIPTTPIVGRCIPSIFLEITDYAATLANATWPSLCLQQKYIMVAITCILGVAMIVCFIWIVLLRWIAGIIVWFSIFAVIAIMGYATYYCYAQYYQLKSQNVTADFGVSQAFALNFNYYLGLKDTWLAFGCTTATFLAIFLLILLFLCYRIRIAIELIKEGSRAIGNMIFTLFWPIWPFLLQVCVIGYIASMGDSQFYTNSTNTTQDSINYYLERTPCTPDLLGQVYVCNRNICFIWIVLLRWIAGIIVWFSIFAVIAIMGYATYYCYAQYYQLKSQNVTADFGVSQAFALNFNYYLGLKDTWLAFGCTTATFLAIFLLILLFLCYRIRIAIELIKEGSRAIGNMIFTLFWPIWPFLLQVCVIGYFGVSIAYIASMGDSQFYTNSTNTTQDSINYYLERTPCTPDVSTNSVDLFNYKTSCINIFTNFLRIKTASLVCIQSCNTTVGNFCDFVKYGGTEYIIPLNVFMLFMFFWLMNFVVAFGQIVLAGAFASYYWAFEKPKDIPAFPLTASVWRAIRYHLGSLAFGSLIIAIIKMIRVALEYLDYKLKDSENPVAKFLLKCLKCFFWCLEKFMKFLNRNAYILIAVYGKNFCTSAKDAFFLILRNVVRAVVLDKITDFVLFLSKLMVTAAVGAGAYYWFSQQISLFASYQPTLNYYITPIVIVVIGTYLITCCFFSVYTMAVDTLFLCFLEDLEKHDGTPEKPYFMSKGLMQILGKKNKFKEPDGKK</sequence>
<comment type="similarity">
    <text evidence="2">Belongs to the CTL (choline transporter-like) family.</text>
</comment>
<dbReference type="PANTHER" id="PTHR12385">
    <property type="entry name" value="CHOLINE TRANSPORTER-LIKE (SLC FAMILY 44)"/>
    <property type="match status" value="1"/>
</dbReference>
<dbReference type="EMBL" id="JARBDR010000919">
    <property type="protein sequence ID" value="KAJ8300653.1"/>
    <property type="molecule type" value="Genomic_DNA"/>
</dbReference>
<evidence type="ECO:0000256" key="7">
    <source>
        <dbReference type="SAM" id="Phobius"/>
    </source>
</evidence>
<proteinExistence type="inferred from homology"/>
<feature type="transmembrane region" description="Helical" evidence="7">
    <location>
        <begin position="799"/>
        <end position="822"/>
    </location>
</feature>
<dbReference type="PANTHER" id="PTHR12385:SF14">
    <property type="entry name" value="CHOLINE TRANSPORTER-LIKE 2"/>
    <property type="match status" value="1"/>
</dbReference>
<comment type="subcellular location">
    <subcellularLocation>
        <location evidence="1">Membrane</location>
        <topology evidence="1">Multi-pass membrane protein</topology>
    </subcellularLocation>
</comment>
<evidence type="ECO:0000256" key="5">
    <source>
        <dbReference type="ARBA" id="ARBA00023136"/>
    </source>
</evidence>
<feature type="transmembrane region" description="Helical" evidence="7">
    <location>
        <begin position="878"/>
        <end position="900"/>
    </location>
</feature>
<evidence type="ECO:0000256" key="4">
    <source>
        <dbReference type="ARBA" id="ARBA00022989"/>
    </source>
</evidence>
<keyword evidence="6" id="KW-0325">Glycoprotein</keyword>
<feature type="transmembrane region" description="Helical" evidence="7">
    <location>
        <begin position="260"/>
        <end position="283"/>
    </location>
</feature>
<comment type="caution">
    <text evidence="8">The sequence shown here is derived from an EMBL/GenBank/DDBJ whole genome shotgun (WGS) entry which is preliminary data.</text>
</comment>
<evidence type="ECO:0000256" key="6">
    <source>
        <dbReference type="ARBA" id="ARBA00023180"/>
    </source>
</evidence>
<dbReference type="Pfam" id="PF04515">
    <property type="entry name" value="Choline_transpo"/>
    <property type="match status" value="2"/>
</dbReference>
<evidence type="ECO:0000256" key="1">
    <source>
        <dbReference type="ARBA" id="ARBA00004141"/>
    </source>
</evidence>
<keyword evidence="4 7" id="KW-1133">Transmembrane helix</keyword>
<feature type="transmembrane region" description="Helical" evidence="7">
    <location>
        <begin position="289"/>
        <end position="309"/>
    </location>
</feature>
<dbReference type="InterPro" id="IPR007603">
    <property type="entry name" value="Choline_transptr-like"/>
</dbReference>
<gene>
    <name evidence="8" type="ORF">KUTeg_022172</name>
</gene>
<feature type="transmembrane region" description="Helical" evidence="7">
    <location>
        <begin position="462"/>
        <end position="486"/>
    </location>
</feature>
<organism evidence="8 9">
    <name type="scientific">Tegillarca granosa</name>
    <name type="common">Malaysian cockle</name>
    <name type="synonym">Anadara granosa</name>
    <dbReference type="NCBI Taxonomy" id="220873"/>
    <lineage>
        <taxon>Eukaryota</taxon>
        <taxon>Metazoa</taxon>
        <taxon>Spiralia</taxon>
        <taxon>Lophotrochozoa</taxon>
        <taxon>Mollusca</taxon>
        <taxon>Bivalvia</taxon>
        <taxon>Autobranchia</taxon>
        <taxon>Pteriomorphia</taxon>
        <taxon>Arcoida</taxon>
        <taxon>Arcoidea</taxon>
        <taxon>Arcidae</taxon>
        <taxon>Tegillarca</taxon>
    </lineage>
</organism>
<keyword evidence="3 7" id="KW-0812">Transmembrane</keyword>
<keyword evidence="9" id="KW-1185">Reference proteome</keyword>
<feature type="transmembrane region" description="Helical" evidence="7">
    <location>
        <begin position="522"/>
        <end position="545"/>
    </location>
</feature>
<reference evidence="8 9" key="1">
    <citation type="submission" date="2022-12" db="EMBL/GenBank/DDBJ databases">
        <title>Chromosome-level genome of Tegillarca granosa.</title>
        <authorList>
            <person name="Kim J."/>
        </authorList>
    </citation>
    <scope>NUCLEOTIDE SEQUENCE [LARGE SCALE GENOMIC DNA]</scope>
    <source>
        <strain evidence="8">Teg-2019</strain>
        <tissue evidence="8">Adductor muscle</tissue>
    </source>
</reference>
<protein>
    <recommendedName>
        <fullName evidence="10">Choline transporter-like protein 2</fullName>
    </recommendedName>
</protein>
<accession>A0ABQ9E5F9</accession>
<feature type="transmembrane region" description="Helical" evidence="7">
    <location>
        <begin position="834"/>
        <end position="858"/>
    </location>
</feature>